<dbReference type="SMART" id="SM00062">
    <property type="entry name" value="PBPb"/>
    <property type="match status" value="1"/>
</dbReference>
<dbReference type="AlphaFoldDB" id="A0A8J3J5D8"/>
<comment type="caution">
    <text evidence="3">The sequence shown here is derived from an EMBL/GenBank/DDBJ whole genome shotgun (WGS) entry which is preliminary data.</text>
</comment>
<dbReference type="SUPFAM" id="SSF53850">
    <property type="entry name" value="Periplasmic binding protein-like II"/>
    <property type="match status" value="1"/>
</dbReference>
<proteinExistence type="predicted"/>
<name>A0A8J3J5D8_9ACTN</name>
<feature type="domain" description="Solute-binding protein family 3/N-terminal" evidence="2">
    <location>
        <begin position="14"/>
        <end position="230"/>
    </location>
</feature>
<dbReference type="EMBL" id="BOMB01000007">
    <property type="protein sequence ID" value="GID10437.1"/>
    <property type="molecule type" value="Genomic_DNA"/>
</dbReference>
<keyword evidence="1" id="KW-0732">Signal</keyword>
<reference evidence="3" key="1">
    <citation type="submission" date="2021-01" db="EMBL/GenBank/DDBJ databases">
        <title>Whole genome shotgun sequence of Actinocatenispora rupis NBRC 107355.</title>
        <authorList>
            <person name="Komaki H."/>
            <person name="Tamura T."/>
        </authorList>
    </citation>
    <scope>NUCLEOTIDE SEQUENCE</scope>
    <source>
        <strain evidence="3">NBRC 107355</strain>
    </source>
</reference>
<dbReference type="Pfam" id="PF00497">
    <property type="entry name" value="SBP_bac_3"/>
    <property type="match status" value="1"/>
</dbReference>
<dbReference type="RefSeq" id="WP_203655683.1">
    <property type="nucleotide sequence ID" value="NZ_BAAAZM010000003.1"/>
</dbReference>
<evidence type="ECO:0000313" key="4">
    <source>
        <dbReference type="Proteomes" id="UP000612808"/>
    </source>
</evidence>
<evidence type="ECO:0000256" key="1">
    <source>
        <dbReference type="ARBA" id="ARBA00022729"/>
    </source>
</evidence>
<accession>A0A8J3J5D8</accession>
<dbReference type="Proteomes" id="UP000612808">
    <property type="component" value="Unassembled WGS sequence"/>
</dbReference>
<evidence type="ECO:0000259" key="2">
    <source>
        <dbReference type="SMART" id="SM00062"/>
    </source>
</evidence>
<dbReference type="Gene3D" id="3.40.190.10">
    <property type="entry name" value="Periplasmic binding protein-like II"/>
    <property type="match status" value="2"/>
</dbReference>
<gene>
    <name evidence="3" type="ORF">Aru02nite_13260</name>
</gene>
<organism evidence="3 4">
    <name type="scientific">Actinocatenispora rupis</name>
    <dbReference type="NCBI Taxonomy" id="519421"/>
    <lineage>
        <taxon>Bacteria</taxon>
        <taxon>Bacillati</taxon>
        <taxon>Actinomycetota</taxon>
        <taxon>Actinomycetes</taxon>
        <taxon>Micromonosporales</taxon>
        <taxon>Micromonosporaceae</taxon>
        <taxon>Actinocatenispora</taxon>
    </lineage>
</organism>
<dbReference type="InterPro" id="IPR001638">
    <property type="entry name" value="Solute-binding_3/MltF_N"/>
</dbReference>
<sequence length="237" mass="25134">MTADIARDLAPTGVLRVAVNLGNPVLAQGTPDAPAGVTVDIAAEIAARLGLPLEYGCFDAARTSYEAMASGRADLCFLAVEPAREADVAFTAPYVVIEGVYAVPRDSPLHTVSDVDTDGVRIGVKRGSAYDLYLTRTLRHATVVRGTDGVDAFRTDGLDVAAGIRQPLTAYVTAHPDLRLIDGRFMQIRQAVGTTRTRRPETVRYLAGVVEELRATGFVAAALRRSGQSDTLVAPPA</sequence>
<protein>
    <submittedName>
        <fullName evidence="3">ABC transporter substrate-binding protein</fullName>
    </submittedName>
</protein>
<evidence type="ECO:0000313" key="3">
    <source>
        <dbReference type="EMBL" id="GID10437.1"/>
    </source>
</evidence>
<keyword evidence="4" id="KW-1185">Reference proteome</keyword>
<dbReference type="PANTHER" id="PTHR35936:SF17">
    <property type="entry name" value="ARGININE-BINDING EXTRACELLULAR PROTEIN ARTP"/>
    <property type="match status" value="1"/>
</dbReference>
<dbReference type="PANTHER" id="PTHR35936">
    <property type="entry name" value="MEMBRANE-BOUND LYTIC MUREIN TRANSGLYCOSYLASE F"/>
    <property type="match status" value="1"/>
</dbReference>